<gene>
    <name evidence="2" type="ORF">ACFQ5G_51760</name>
</gene>
<protein>
    <submittedName>
        <fullName evidence="2">Uncharacterized protein</fullName>
    </submittedName>
</protein>
<keyword evidence="3" id="KW-1185">Reference proteome</keyword>
<sequence>MLASPGSWCDMVFCAACSSECFCAAASNRDSPLRPEQPAFCRSMLTSRITSAVTEEEAVPPLDGAEVVAVGAGVAALVRRLVDDVGWVDGRTLVTVLGGGTTDADTDGPAEFDATGGAVGDVPGRASAVSTGPPAALVRASPGAAAVRRTSSPPEAVPATIDADPAPIKPSAPTTVRV</sequence>
<accession>A0ABW4AT44</accession>
<name>A0ABW4AT44_9ACTN</name>
<evidence type="ECO:0000256" key="1">
    <source>
        <dbReference type="SAM" id="MobiDB-lite"/>
    </source>
</evidence>
<comment type="caution">
    <text evidence="2">The sequence shown here is derived from an EMBL/GenBank/DDBJ whole genome shotgun (WGS) entry which is preliminary data.</text>
</comment>
<proteinExistence type="predicted"/>
<dbReference type="RefSeq" id="WP_378079271.1">
    <property type="nucleotide sequence ID" value="NZ_JBHTMK010000074.1"/>
</dbReference>
<dbReference type="EMBL" id="JBHTMK010000074">
    <property type="protein sequence ID" value="MFD1373861.1"/>
    <property type="molecule type" value="Genomic_DNA"/>
</dbReference>
<feature type="region of interest" description="Disordered" evidence="1">
    <location>
        <begin position="141"/>
        <end position="178"/>
    </location>
</feature>
<dbReference type="Proteomes" id="UP001597183">
    <property type="component" value="Unassembled WGS sequence"/>
</dbReference>
<evidence type="ECO:0000313" key="2">
    <source>
        <dbReference type="EMBL" id="MFD1373861.1"/>
    </source>
</evidence>
<organism evidence="2 3">
    <name type="scientific">Actinoplanes sichuanensis</name>
    <dbReference type="NCBI Taxonomy" id="512349"/>
    <lineage>
        <taxon>Bacteria</taxon>
        <taxon>Bacillati</taxon>
        <taxon>Actinomycetota</taxon>
        <taxon>Actinomycetes</taxon>
        <taxon>Micromonosporales</taxon>
        <taxon>Micromonosporaceae</taxon>
        <taxon>Actinoplanes</taxon>
    </lineage>
</organism>
<reference evidence="3" key="1">
    <citation type="journal article" date="2019" name="Int. J. Syst. Evol. Microbiol.">
        <title>The Global Catalogue of Microorganisms (GCM) 10K type strain sequencing project: providing services to taxonomists for standard genome sequencing and annotation.</title>
        <authorList>
            <consortium name="The Broad Institute Genomics Platform"/>
            <consortium name="The Broad Institute Genome Sequencing Center for Infectious Disease"/>
            <person name="Wu L."/>
            <person name="Ma J."/>
        </authorList>
    </citation>
    <scope>NUCLEOTIDE SEQUENCE [LARGE SCALE GENOMIC DNA]</scope>
    <source>
        <strain evidence="3">CCM 7526</strain>
    </source>
</reference>
<evidence type="ECO:0000313" key="3">
    <source>
        <dbReference type="Proteomes" id="UP001597183"/>
    </source>
</evidence>